<dbReference type="Proteomes" id="UP000034543">
    <property type="component" value="Unassembled WGS sequence"/>
</dbReference>
<sequence>MKKFLLISSGIIVLLIFIIFITALIISFKFVKQTTDLINADLKNNFGVVVRIPKEARPTYKSFSTTFYSWDMETNQNEVTTVIFKHDTGFSASQNTIKASLEMTQTGDPSLFDKVLPAVISDKQSLFSAQNRDKPKLDPNPDVGYRKIDIYAYEGDTQHVSKISWEFDRDFIGKSAMPLYAKLQSHKDWQIRALYNLQSFTLKVLSP</sequence>
<keyword evidence="1" id="KW-0812">Transmembrane</keyword>
<feature type="transmembrane region" description="Helical" evidence="1">
    <location>
        <begin position="6"/>
        <end position="28"/>
    </location>
</feature>
<proteinExistence type="predicted"/>
<evidence type="ECO:0000256" key="1">
    <source>
        <dbReference type="SAM" id="Phobius"/>
    </source>
</evidence>
<evidence type="ECO:0000313" key="3">
    <source>
        <dbReference type="Proteomes" id="UP000034543"/>
    </source>
</evidence>
<name>A0A0G1F928_9BACT</name>
<dbReference type="AlphaFoldDB" id="A0A0G1F928"/>
<reference evidence="2 3" key="1">
    <citation type="journal article" date="2015" name="Nature">
        <title>rRNA introns, odd ribosomes, and small enigmatic genomes across a large radiation of phyla.</title>
        <authorList>
            <person name="Brown C.T."/>
            <person name="Hug L.A."/>
            <person name="Thomas B.C."/>
            <person name="Sharon I."/>
            <person name="Castelle C.J."/>
            <person name="Singh A."/>
            <person name="Wilkins M.J."/>
            <person name="Williams K.H."/>
            <person name="Banfield J.F."/>
        </authorList>
    </citation>
    <scope>NUCLEOTIDE SEQUENCE [LARGE SCALE GENOMIC DNA]</scope>
</reference>
<comment type="caution">
    <text evidence="2">The sequence shown here is derived from an EMBL/GenBank/DDBJ whole genome shotgun (WGS) entry which is preliminary data.</text>
</comment>
<keyword evidence="1" id="KW-0472">Membrane</keyword>
<accession>A0A0G1F928</accession>
<gene>
    <name evidence="2" type="ORF">UV59_C0041G0010</name>
</gene>
<keyword evidence="1" id="KW-1133">Transmembrane helix</keyword>
<dbReference type="EMBL" id="LCFB01000041">
    <property type="protein sequence ID" value="KKS83378.1"/>
    <property type="molecule type" value="Genomic_DNA"/>
</dbReference>
<evidence type="ECO:0000313" key="2">
    <source>
        <dbReference type="EMBL" id="KKS83378.1"/>
    </source>
</evidence>
<protein>
    <submittedName>
        <fullName evidence="2">Uncharacterized protein</fullName>
    </submittedName>
</protein>
<organism evidence="2 3">
    <name type="scientific">Candidatus Gottesmanbacteria bacterium GW2011_GWA1_43_11</name>
    <dbReference type="NCBI Taxonomy" id="1618436"/>
    <lineage>
        <taxon>Bacteria</taxon>
        <taxon>Candidatus Gottesmaniibacteriota</taxon>
    </lineage>
</organism>